<gene>
    <name evidence="2" type="ORF">Glove_61g14</name>
</gene>
<dbReference type="CDD" id="cd18186">
    <property type="entry name" value="BTB_POZ_ZBTB_KLHL-like"/>
    <property type="match status" value="1"/>
</dbReference>
<feature type="domain" description="BTB" evidence="1">
    <location>
        <begin position="23"/>
        <end position="94"/>
    </location>
</feature>
<dbReference type="OrthoDB" id="2372300at2759"/>
<reference evidence="2 3" key="1">
    <citation type="submission" date="2018-08" db="EMBL/GenBank/DDBJ databases">
        <title>Genome and evolution of the arbuscular mycorrhizal fungus Diversispora epigaea (formerly Glomus versiforme) and its bacterial endosymbionts.</title>
        <authorList>
            <person name="Sun X."/>
            <person name="Fei Z."/>
            <person name="Harrison M."/>
        </authorList>
    </citation>
    <scope>NUCLEOTIDE SEQUENCE [LARGE SCALE GENOMIC DNA]</scope>
    <source>
        <strain evidence="2 3">IT104</strain>
    </source>
</reference>
<dbReference type="Gene3D" id="3.30.710.10">
    <property type="entry name" value="Potassium Channel Kv1.1, Chain A"/>
    <property type="match status" value="1"/>
</dbReference>
<dbReference type="InterPro" id="IPR011705">
    <property type="entry name" value="BACK"/>
</dbReference>
<dbReference type="PANTHER" id="PTHR24410">
    <property type="entry name" value="HL07962P-RELATED"/>
    <property type="match status" value="1"/>
</dbReference>
<dbReference type="AlphaFoldDB" id="A0A397JKM9"/>
<accession>A0A397JKM9</accession>
<dbReference type="InterPro" id="IPR051481">
    <property type="entry name" value="BTB-POZ/Galectin-3-binding"/>
</dbReference>
<dbReference type="SMART" id="SM00225">
    <property type="entry name" value="BTB"/>
    <property type="match status" value="1"/>
</dbReference>
<dbReference type="Pfam" id="PF07707">
    <property type="entry name" value="BACK"/>
    <property type="match status" value="1"/>
</dbReference>
<dbReference type="InterPro" id="IPR000210">
    <property type="entry name" value="BTB/POZ_dom"/>
</dbReference>
<dbReference type="PROSITE" id="PS50097">
    <property type="entry name" value="BTB"/>
    <property type="match status" value="1"/>
</dbReference>
<evidence type="ECO:0000313" key="3">
    <source>
        <dbReference type="Proteomes" id="UP000266861"/>
    </source>
</evidence>
<dbReference type="Proteomes" id="UP000266861">
    <property type="component" value="Unassembled WGS sequence"/>
</dbReference>
<dbReference type="EMBL" id="PQFF01000058">
    <property type="protein sequence ID" value="RHZ85724.1"/>
    <property type="molecule type" value="Genomic_DNA"/>
</dbReference>
<dbReference type="SUPFAM" id="SSF54695">
    <property type="entry name" value="POZ domain"/>
    <property type="match status" value="1"/>
</dbReference>
<keyword evidence="3" id="KW-1185">Reference proteome</keyword>
<dbReference type="InterPro" id="IPR011333">
    <property type="entry name" value="SKP1/BTB/POZ_sf"/>
</dbReference>
<dbReference type="Gene3D" id="1.25.40.420">
    <property type="match status" value="1"/>
</dbReference>
<evidence type="ECO:0000313" key="2">
    <source>
        <dbReference type="EMBL" id="RHZ85724.1"/>
    </source>
</evidence>
<organism evidence="2 3">
    <name type="scientific">Diversispora epigaea</name>
    <dbReference type="NCBI Taxonomy" id="1348612"/>
    <lineage>
        <taxon>Eukaryota</taxon>
        <taxon>Fungi</taxon>
        <taxon>Fungi incertae sedis</taxon>
        <taxon>Mucoromycota</taxon>
        <taxon>Glomeromycotina</taxon>
        <taxon>Glomeromycetes</taxon>
        <taxon>Diversisporales</taxon>
        <taxon>Diversisporaceae</taxon>
        <taxon>Diversispora</taxon>
    </lineage>
</organism>
<evidence type="ECO:0000259" key="1">
    <source>
        <dbReference type="PROSITE" id="PS50097"/>
    </source>
</evidence>
<name>A0A397JKM9_9GLOM</name>
<dbReference type="Pfam" id="PF00651">
    <property type="entry name" value="BTB"/>
    <property type="match status" value="1"/>
</dbReference>
<sequence length="274" mass="32284">MIPQFYDRLSNDLTQLFESGASFDTLIKVGEAPLTNIYKVHSIILQSRSPYFKKKFNEITFNDDHVKIKLPNISVKVFDVIIKYIYSGKISLENLENSIIFLLLIASNEFELNELVEYLQTHLINNCASWLRLNFARVYQTSYQVKNLEIIKDFCNDIIVKHPNTVFESDNFHSLPEDALVSILKRDDLQLEEGKIWKYIIQWGKAKNSNLPTRLDKWTNDNFLTLKNDLKECLPHIRYFSFSHEDIFEKLFPYQQLLEPKLWLDINSKILVPN</sequence>
<protein>
    <recommendedName>
        <fullName evidence="1">BTB domain-containing protein</fullName>
    </recommendedName>
</protein>
<proteinExistence type="predicted"/>
<comment type="caution">
    <text evidence="2">The sequence shown here is derived from an EMBL/GenBank/DDBJ whole genome shotgun (WGS) entry which is preliminary data.</text>
</comment>
<dbReference type="PANTHER" id="PTHR24410:SF23">
    <property type="entry name" value="BTB DOMAIN-CONTAINING PROTEIN-RELATED"/>
    <property type="match status" value="1"/>
</dbReference>